<organism evidence="1 2">
    <name type="scientific">Pleurodeles waltl</name>
    <name type="common">Iberian ribbed newt</name>
    <dbReference type="NCBI Taxonomy" id="8319"/>
    <lineage>
        <taxon>Eukaryota</taxon>
        <taxon>Metazoa</taxon>
        <taxon>Chordata</taxon>
        <taxon>Craniata</taxon>
        <taxon>Vertebrata</taxon>
        <taxon>Euteleostomi</taxon>
        <taxon>Amphibia</taxon>
        <taxon>Batrachia</taxon>
        <taxon>Caudata</taxon>
        <taxon>Salamandroidea</taxon>
        <taxon>Salamandridae</taxon>
        <taxon>Pleurodelinae</taxon>
        <taxon>Pleurodeles</taxon>
    </lineage>
</organism>
<dbReference type="AlphaFoldDB" id="A0AAV7SZZ8"/>
<accession>A0AAV7SZZ8</accession>
<sequence length="91" mass="9578">MGQGQRRVRGNCGGQGGVRRGLAEVWQPGSARLPLAAAAGRRCRVPFSTPSAPMLLSSSAPRRSPRQPLRLLRVCSGSGSLLASVIDQGKR</sequence>
<evidence type="ECO:0000313" key="1">
    <source>
        <dbReference type="EMBL" id="KAJ1169819.1"/>
    </source>
</evidence>
<comment type="caution">
    <text evidence="1">The sequence shown here is derived from an EMBL/GenBank/DDBJ whole genome shotgun (WGS) entry which is preliminary data.</text>
</comment>
<gene>
    <name evidence="1" type="ORF">NDU88_001707</name>
</gene>
<dbReference type="EMBL" id="JANPWB010000007">
    <property type="protein sequence ID" value="KAJ1169819.1"/>
    <property type="molecule type" value="Genomic_DNA"/>
</dbReference>
<keyword evidence="2" id="KW-1185">Reference proteome</keyword>
<protein>
    <submittedName>
        <fullName evidence="1">Uncharacterized protein</fullName>
    </submittedName>
</protein>
<proteinExistence type="predicted"/>
<reference evidence="1" key="1">
    <citation type="journal article" date="2022" name="bioRxiv">
        <title>Sequencing and chromosome-scale assembly of the giantPleurodeles waltlgenome.</title>
        <authorList>
            <person name="Brown T."/>
            <person name="Elewa A."/>
            <person name="Iarovenko S."/>
            <person name="Subramanian E."/>
            <person name="Araus A.J."/>
            <person name="Petzold A."/>
            <person name="Susuki M."/>
            <person name="Suzuki K.-i.T."/>
            <person name="Hayashi T."/>
            <person name="Toyoda A."/>
            <person name="Oliveira C."/>
            <person name="Osipova E."/>
            <person name="Leigh N.D."/>
            <person name="Simon A."/>
            <person name="Yun M.H."/>
        </authorList>
    </citation>
    <scope>NUCLEOTIDE SEQUENCE</scope>
    <source>
        <strain evidence="1">20211129_DDA</strain>
        <tissue evidence="1">Liver</tissue>
    </source>
</reference>
<dbReference type="Proteomes" id="UP001066276">
    <property type="component" value="Chromosome 4_1"/>
</dbReference>
<name>A0AAV7SZZ8_PLEWA</name>
<evidence type="ECO:0000313" key="2">
    <source>
        <dbReference type="Proteomes" id="UP001066276"/>
    </source>
</evidence>